<name>A0A9W8GC35_9FUNG</name>
<dbReference type="Proteomes" id="UP001151518">
    <property type="component" value="Unassembled WGS sequence"/>
</dbReference>
<comment type="cofactor">
    <cofactor evidence="6 8">
        <name>Mg(2+)</name>
        <dbReference type="ChEBI" id="CHEBI:18420"/>
    </cofactor>
    <cofactor evidence="6 8">
        <name>Mn(2+)</name>
        <dbReference type="ChEBI" id="CHEBI:29035"/>
    </cofactor>
    <text evidence="6 8">Probably binds two magnesium or manganese ions per subunit.</text>
</comment>
<feature type="active site" description="Proton donor/acceptor" evidence="5">
    <location>
        <position position="198"/>
    </location>
</feature>
<dbReference type="InterPro" id="IPR005135">
    <property type="entry name" value="Endo/exonuclease/phosphatase"/>
</dbReference>
<gene>
    <name evidence="11" type="ORF">GGI25_000667</name>
</gene>
<feature type="active site" evidence="5">
    <location>
        <position position="159"/>
    </location>
</feature>
<dbReference type="Gene3D" id="3.60.10.10">
    <property type="entry name" value="Endonuclease/exonuclease/phosphatase"/>
    <property type="match status" value="1"/>
</dbReference>
<dbReference type="PROSITE" id="PS00726">
    <property type="entry name" value="AP_NUCLEASE_F1_1"/>
    <property type="match status" value="1"/>
</dbReference>
<comment type="similarity">
    <text evidence="1 8">Belongs to the DNA repair enzymes AP/ExoA family.</text>
</comment>
<evidence type="ECO:0000256" key="7">
    <source>
        <dbReference type="PIRSR" id="PIRSR604808-3"/>
    </source>
</evidence>
<keyword evidence="8" id="KW-0227">DNA damage</keyword>
<dbReference type="GO" id="GO:0005634">
    <property type="term" value="C:nucleus"/>
    <property type="evidence" value="ECO:0007669"/>
    <property type="project" value="TreeGrafter"/>
</dbReference>
<dbReference type="GO" id="GO:0008081">
    <property type="term" value="F:phosphoric diester hydrolase activity"/>
    <property type="evidence" value="ECO:0007669"/>
    <property type="project" value="TreeGrafter"/>
</dbReference>
<feature type="site" description="Important for catalytic activity" evidence="7">
    <location>
        <position position="274"/>
    </location>
</feature>
<accession>A0A9W8GC35</accession>
<sequence>MSGTKRPAVSDENSQGDNATKAKKAMLDSASIPTNKTMPKDYGFIKQMPSDCLKIVSFNVNSLPAACKKGFKEYVAAENPDVICMQETKVNQPMAFLLNKEFPHQYWHCSKAKKGYAGTAIFSKIKPMQIKYGLGDSGLDDEGRMITLEFSTFHLVASYVPNAGEKLVRLERKIKWGECMNEYLVELENTKPVVYTGDLNVAHHPIDLARPESNKRSAGFTVEERDGFTRILKGSEAPRIDTFRALYPDAAEQGYTYFGYRGNCREKSIGWRLDYFVVSEQLMPRVLDVIVRNECYGASDHVPLVLLLKKDKSSIFKDGAAATEIATDTARSGVGSGHEDNS</sequence>
<feature type="site" description="Interaction with DNA substrate" evidence="7">
    <location>
        <position position="301"/>
    </location>
</feature>
<feature type="binding site" evidence="6">
    <location>
        <position position="300"/>
    </location>
    <ligand>
        <name>Mg(2+)</name>
        <dbReference type="ChEBI" id="CHEBI:18420"/>
        <label>1</label>
    </ligand>
</feature>
<dbReference type="OrthoDB" id="498125at2759"/>
<keyword evidence="8" id="KW-0234">DNA repair</keyword>
<dbReference type="GO" id="GO:0003906">
    <property type="term" value="F:DNA-(apurinic or apyrimidinic site) endonuclease activity"/>
    <property type="evidence" value="ECO:0007669"/>
    <property type="project" value="TreeGrafter"/>
</dbReference>
<dbReference type="NCBIfam" id="TIGR00195">
    <property type="entry name" value="exoDNase_III"/>
    <property type="match status" value="1"/>
</dbReference>
<dbReference type="PANTHER" id="PTHR22748:SF6">
    <property type="entry name" value="DNA-(APURINIC OR APYRIMIDINIC SITE) ENDONUCLEASE"/>
    <property type="match status" value="1"/>
</dbReference>
<evidence type="ECO:0000256" key="5">
    <source>
        <dbReference type="PIRSR" id="PIRSR604808-1"/>
    </source>
</evidence>
<evidence type="ECO:0000256" key="3">
    <source>
        <dbReference type="ARBA" id="ARBA00022801"/>
    </source>
</evidence>
<feature type="binding site" evidence="6">
    <location>
        <position position="59"/>
    </location>
    <ligand>
        <name>Mg(2+)</name>
        <dbReference type="ChEBI" id="CHEBI:18420"/>
        <label>1</label>
    </ligand>
</feature>
<reference evidence="11" key="1">
    <citation type="submission" date="2022-07" db="EMBL/GenBank/DDBJ databases">
        <title>Phylogenomic reconstructions and comparative analyses of Kickxellomycotina fungi.</title>
        <authorList>
            <person name="Reynolds N.K."/>
            <person name="Stajich J.E."/>
            <person name="Barry K."/>
            <person name="Grigoriev I.V."/>
            <person name="Crous P."/>
            <person name="Smith M.E."/>
        </authorList>
    </citation>
    <scope>NUCLEOTIDE SEQUENCE</scope>
    <source>
        <strain evidence="11">NRRL 3115</strain>
    </source>
</reference>
<evidence type="ECO:0000259" key="10">
    <source>
        <dbReference type="Pfam" id="PF03372"/>
    </source>
</evidence>
<dbReference type="InterPro" id="IPR020847">
    <property type="entry name" value="AP_endonuclease_F1_BS"/>
</dbReference>
<dbReference type="GO" id="GO:0006284">
    <property type="term" value="P:base-excision repair"/>
    <property type="evidence" value="ECO:0007669"/>
    <property type="project" value="TreeGrafter"/>
</dbReference>
<dbReference type="GO" id="GO:0046872">
    <property type="term" value="F:metal ion binding"/>
    <property type="evidence" value="ECO:0007669"/>
    <property type="project" value="UniProtKB-KW"/>
</dbReference>
<evidence type="ECO:0000256" key="1">
    <source>
        <dbReference type="ARBA" id="ARBA00007092"/>
    </source>
</evidence>
<dbReference type="GO" id="GO:0008311">
    <property type="term" value="F:double-stranded DNA 3'-5' DNA exonuclease activity"/>
    <property type="evidence" value="ECO:0007669"/>
    <property type="project" value="TreeGrafter"/>
</dbReference>
<keyword evidence="6" id="KW-0464">Manganese</keyword>
<feature type="domain" description="Endonuclease/exonuclease/phosphatase" evidence="10">
    <location>
        <begin position="56"/>
        <end position="301"/>
    </location>
</feature>
<evidence type="ECO:0000256" key="6">
    <source>
        <dbReference type="PIRSR" id="PIRSR604808-2"/>
    </source>
</evidence>
<dbReference type="AlphaFoldDB" id="A0A9W8GC35"/>
<feature type="binding site" evidence="6">
    <location>
        <position position="87"/>
    </location>
    <ligand>
        <name>Mg(2+)</name>
        <dbReference type="ChEBI" id="CHEBI:18420"/>
        <label>1</label>
    </ligand>
</feature>
<protein>
    <recommendedName>
        <fullName evidence="10">Endonuclease/exonuclease/phosphatase domain-containing protein</fullName>
    </recommendedName>
</protein>
<organism evidence="11 12">
    <name type="scientific">Coemansia spiralis</name>
    <dbReference type="NCBI Taxonomy" id="417178"/>
    <lineage>
        <taxon>Eukaryota</taxon>
        <taxon>Fungi</taxon>
        <taxon>Fungi incertae sedis</taxon>
        <taxon>Zoopagomycota</taxon>
        <taxon>Kickxellomycotina</taxon>
        <taxon>Kickxellomycetes</taxon>
        <taxon>Kickxellales</taxon>
        <taxon>Kickxellaceae</taxon>
        <taxon>Coemansia</taxon>
    </lineage>
</organism>
<evidence type="ECO:0000256" key="2">
    <source>
        <dbReference type="ARBA" id="ARBA00022723"/>
    </source>
</evidence>
<feature type="binding site" evidence="6">
    <location>
        <position position="198"/>
    </location>
    <ligand>
        <name>Mg(2+)</name>
        <dbReference type="ChEBI" id="CHEBI:18420"/>
        <label>1</label>
    </ligand>
</feature>
<comment type="caution">
    <text evidence="11">The sequence shown here is derived from an EMBL/GenBank/DDBJ whole genome shotgun (WGS) entry which is preliminary data.</text>
</comment>
<dbReference type="PROSITE" id="PS51435">
    <property type="entry name" value="AP_NUCLEASE_F1_4"/>
    <property type="match status" value="1"/>
</dbReference>
<feature type="region of interest" description="Disordered" evidence="9">
    <location>
        <begin position="1"/>
        <end position="28"/>
    </location>
</feature>
<evidence type="ECO:0000256" key="4">
    <source>
        <dbReference type="ARBA" id="ARBA00022842"/>
    </source>
</evidence>
<evidence type="ECO:0000313" key="11">
    <source>
        <dbReference type="EMBL" id="KAJ2680375.1"/>
    </source>
</evidence>
<dbReference type="CDD" id="cd09087">
    <property type="entry name" value="Ape1-like_AP-endo"/>
    <property type="match status" value="1"/>
</dbReference>
<dbReference type="EMBL" id="JANBTW010000005">
    <property type="protein sequence ID" value="KAJ2680375.1"/>
    <property type="molecule type" value="Genomic_DNA"/>
</dbReference>
<feature type="binding site" evidence="6">
    <location>
        <position position="200"/>
    </location>
    <ligand>
        <name>Mg(2+)</name>
        <dbReference type="ChEBI" id="CHEBI:18420"/>
        <label>1</label>
    </ligand>
</feature>
<evidence type="ECO:0000256" key="9">
    <source>
        <dbReference type="SAM" id="MobiDB-lite"/>
    </source>
</evidence>
<feature type="site" description="Transition state stabilizer" evidence="7">
    <location>
        <position position="200"/>
    </location>
</feature>
<keyword evidence="2 6" id="KW-0479">Metal-binding</keyword>
<dbReference type="SUPFAM" id="SSF56219">
    <property type="entry name" value="DNase I-like"/>
    <property type="match status" value="1"/>
</dbReference>
<dbReference type="InterPro" id="IPR036691">
    <property type="entry name" value="Endo/exonu/phosph_ase_sf"/>
</dbReference>
<feature type="binding site" evidence="6">
    <location>
        <position position="301"/>
    </location>
    <ligand>
        <name>Mg(2+)</name>
        <dbReference type="ChEBI" id="CHEBI:18420"/>
        <label>1</label>
    </ligand>
</feature>
<keyword evidence="3" id="KW-0378">Hydrolase</keyword>
<dbReference type="GO" id="GO:0003677">
    <property type="term" value="F:DNA binding"/>
    <property type="evidence" value="ECO:0007669"/>
    <property type="project" value="InterPro"/>
</dbReference>
<dbReference type="InterPro" id="IPR004808">
    <property type="entry name" value="AP_endonuc_1"/>
</dbReference>
<dbReference type="NCBIfam" id="TIGR00633">
    <property type="entry name" value="xth"/>
    <property type="match status" value="1"/>
</dbReference>
<feature type="active site" description="Proton acceptor" evidence="5">
    <location>
        <position position="301"/>
    </location>
</feature>
<evidence type="ECO:0000313" key="12">
    <source>
        <dbReference type="Proteomes" id="UP001151518"/>
    </source>
</evidence>
<keyword evidence="4 6" id="KW-0460">Magnesium</keyword>
<dbReference type="Pfam" id="PF03372">
    <property type="entry name" value="Exo_endo_phos"/>
    <property type="match status" value="1"/>
</dbReference>
<proteinExistence type="inferred from homology"/>
<dbReference type="PANTHER" id="PTHR22748">
    <property type="entry name" value="AP ENDONUCLEASE"/>
    <property type="match status" value="1"/>
</dbReference>
<evidence type="ECO:0000256" key="8">
    <source>
        <dbReference type="RuleBase" id="RU362131"/>
    </source>
</evidence>